<proteinExistence type="predicted"/>
<evidence type="ECO:0000256" key="1">
    <source>
        <dbReference type="SAM" id="MobiDB-lite"/>
    </source>
</evidence>
<dbReference type="RefSeq" id="WP_153526171.1">
    <property type="nucleotide sequence ID" value="NZ_JBEPDZ010000056.1"/>
</dbReference>
<sequence length="79" mass="8878">MGERISDHVGDRPDRRVTWQKSSFSGSDESQNCVEMAGVDGVIKLRESEDPDRVITIPVERLRAFILGVKAGEFDHLVH</sequence>
<feature type="region of interest" description="Disordered" evidence="1">
    <location>
        <begin position="1"/>
        <end position="31"/>
    </location>
</feature>
<dbReference type="Proteomes" id="UP000419138">
    <property type="component" value="Unassembled WGS sequence"/>
</dbReference>
<dbReference type="InterPro" id="IPR007278">
    <property type="entry name" value="DUF397"/>
</dbReference>
<protein>
    <submittedName>
        <fullName evidence="3">DUF397 domain-containing protein</fullName>
    </submittedName>
</protein>
<accession>A0A646KSR5</accession>
<name>A0A646KSR5_STRJU</name>
<reference evidence="3 4" key="1">
    <citation type="submission" date="2019-05" db="EMBL/GenBank/DDBJ databases">
        <title>Comparative genomics and metabolomics analyses of clavulanic acid producing Streptomyces species provides insight into specialized metabolism and evolution of beta-lactam biosynthetic gene clusters.</title>
        <authorList>
            <person name="Moore M.A."/>
            <person name="Cruz-Morales P."/>
            <person name="Barona Gomez F."/>
            <person name="Kapil T."/>
        </authorList>
    </citation>
    <scope>NUCLEOTIDE SEQUENCE [LARGE SCALE GENOMIC DNA]</scope>
    <source>
        <strain evidence="3 4">NRRL 5741</strain>
    </source>
</reference>
<evidence type="ECO:0000313" key="3">
    <source>
        <dbReference type="EMBL" id="MQT04891.1"/>
    </source>
</evidence>
<comment type="caution">
    <text evidence="3">The sequence shown here is derived from an EMBL/GenBank/DDBJ whole genome shotgun (WGS) entry which is preliminary data.</text>
</comment>
<dbReference type="EMBL" id="VCLA01000194">
    <property type="protein sequence ID" value="MQT04891.1"/>
    <property type="molecule type" value="Genomic_DNA"/>
</dbReference>
<dbReference type="AlphaFoldDB" id="A0A646KSR5"/>
<feature type="compositionally biased region" description="Polar residues" evidence="1">
    <location>
        <begin position="19"/>
        <end position="31"/>
    </location>
</feature>
<keyword evidence="4" id="KW-1185">Reference proteome</keyword>
<gene>
    <name evidence="3" type="ORF">FF041_33560</name>
</gene>
<feature type="compositionally biased region" description="Basic and acidic residues" evidence="1">
    <location>
        <begin position="1"/>
        <end position="17"/>
    </location>
</feature>
<dbReference type="OrthoDB" id="3402668at2"/>
<evidence type="ECO:0000259" key="2">
    <source>
        <dbReference type="Pfam" id="PF04149"/>
    </source>
</evidence>
<feature type="domain" description="DUF397" evidence="2">
    <location>
        <begin position="18"/>
        <end position="70"/>
    </location>
</feature>
<evidence type="ECO:0000313" key="4">
    <source>
        <dbReference type="Proteomes" id="UP000419138"/>
    </source>
</evidence>
<dbReference type="Pfam" id="PF04149">
    <property type="entry name" value="DUF397"/>
    <property type="match status" value="1"/>
</dbReference>
<organism evidence="3 4">
    <name type="scientific">Streptomyces jumonjinensis</name>
    <dbReference type="NCBI Taxonomy" id="1945"/>
    <lineage>
        <taxon>Bacteria</taxon>
        <taxon>Bacillati</taxon>
        <taxon>Actinomycetota</taxon>
        <taxon>Actinomycetes</taxon>
        <taxon>Kitasatosporales</taxon>
        <taxon>Streptomycetaceae</taxon>
        <taxon>Streptomyces</taxon>
    </lineage>
</organism>